<keyword evidence="1" id="KW-0472">Membrane</keyword>
<protein>
    <submittedName>
        <fullName evidence="2">PilW family protein</fullName>
    </submittedName>
</protein>
<dbReference type="PROSITE" id="PS00409">
    <property type="entry name" value="PROKAR_NTER_METHYL"/>
    <property type="match status" value="1"/>
</dbReference>
<dbReference type="RefSeq" id="WP_313875937.1">
    <property type="nucleotide sequence ID" value="NZ_JAVBIK010000001.1"/>
</dbReference>
<dbReference type="InterPro" id="IPR032092">
    <property type="entry name" value="PilW"/>
</dbReference>
<sequence length="315" mass="33292">MNSTFQNKQGGLTLIELLVALVISSVIALAAFSAIVVSRQGFATVDAASQLRDNARFATEIIQRLALQTGYQDVAYSATIRPASSTAPANVSGFTNGTPSVSGILVTSTTKALGTTGYGSDVLILRYQAPETYPGSGKVDKGIIDCMGRSKADDDDIPIDRDDRLLSVLYVAESRGQPALMCRTESGSGQPLVEGVENFQVLYGVDGDNDSVTDRYMRADQLIVAGNDAATKANWDMVRSIKIGLILRSGVGATQETASQTLYPFGNARASASAALGSAFANSANDPGTVVSAPADRRLRLQTSFTIHLRNEQNL</sequence>
<feature type="transmembrane region" description="Helical" evidence="1">
    <location>
        <begin position="12"/>
        <end position="37"/>
    </location>
</feature>
<comment type="caution">
    <text evidence="2">The sequence shown here is derived from an EMBL/GenBank/DDBJ whole genome shotgun (WGS) entry which is preliminary data.</text>
</comment>
<dbReference type="Proteomes" id="UP001321700">
    <property type="component" value="Unassembled WGS sequence"/>
</dbReference>
<name>A0ABU3KRF8_9BURK</name>
<evidence type="ECO:0000256" key="1">
    <source>
        <dbReference type="SAM" id="Phobius"/>
    </source>
</evidence>
<dbReference type="EMBL" id="JAVBIK010000001">
    <property type="protein sequence ID" value="MDT7520332.1"/>
    <property type="molecule type" value="Genomic_DNA"/>
</dbReference>
<dbReference type="Pfam" id="PF07963">
    <property type="entry name" value="N_methyl"/>
    <property type="match status" value="1"/>
</dbReference>
<keyword evidence="1" id="KW-1133">Transmembrane helix</keyword>
<dbReference type="SUPFAM" id="SSF54523">
    <property type="entry name" value="Pili subunits"/>
    <property type="match status" value="1"/>
</dbReference>
<dbReference type="InterPro" id="IPR012902">
    <property type="entry name" value="N_methyl_site"/>
</dbReference>
<reference evidence="2 3" key="1">
    <citation type="submission" date="2023-08" db="EMBL/GenBank/DDBJ databases">
        <title>Rhodoferax potami sp. nov. and Rhodoferax mekongensis sp. nov., isolated from the Mekong River in Thailand.</title>
        <authorList>
            <person name="Kitikhun S."/>
            <person name="Charoenyingcharoen P."/>
            <person name="Siriarchawattana P."/>
            <person name="Likhitrattanapisal S."/>
            <person name="Nilsakha T."/>
            <person name="Chanpet A."/>
            <person name="Rattanawaree P."/>
            <person name="Ingsriswang S."/>
        </authorList>
    </citation>
    <scope>NUCLEOTIDE SEQUENCE [LARGE SCALE GENOMIC DNA]</scope>
    <source>
        <strain evidence="2 3">TBRC 17660</strain>
    </source>
</reference>
<proteinExistence type="predicted"/>
<keyword evidence="3" id="KW-1185">Reference proteome</keyword>
<dbReference type="NCBIfam" id="TIGR02532">
    <property type="entry name" value="IV_pilin_GFxxxE"/>
    <property type="match status" value="1"/>
</dbReference>
<evidence type="ECO:0000313" key="3">
    <source>
        <dbReference type="Proteomes" id="UP001321700"/>
    </source>
</evidence>
<organism evidence="2 3">
    <name type="scientific">Rhodoferax potami</name>
    <dbReference type="NCBI Taxonomy" id="3068338"/>
    <lineage>
        <taxon>Bacteria</taxon>
        <taxon>Pseudomonadati</taxon>
        <taxon>Pseudomonadota</taxon>
        <taxon>Betaproteobacteria</taxon>
        <taxon>Burkholderiales</taxon>
        <taxon>Comamonadaceae</taxon>
        <taxon>Rhodoferax</taxon>
    </lineage>
</organism>
<gene>
    <name evidence="2" type="ORF">RAE19_16730</name>
</gene>
<evidence type="ECO:0000313" key="2">
    <source>
        <dbReference type="EMBL" id="MDT7520332.1"/>
    </source>
</evidence>
<dbReference type="InterPro" id="IPR045584">
    <property type="entry name" value="Pilin-like"/>
</dbReference>
<dbReference type="Pfam" id="PF16074">
    <property type="entry name" value="PilW"/>
    <property type="match status" value="1"/>
</dbReference>
<accession>A0ABU3KRF8</accession>
<keyword evidence="1" id="KW-0812">Transmembrane</keyword>